<dbReference type="RefSeq" id="WP_216631865.1">
    <property type="nucleotide sequence ID" value="NZ_JAHLQN010000001.1"/>
</dbReference>
<proteinExistence type="predicted"/>
<name>A0ABS6F7W1_9FIRM</name>
<sequence>MKNNYSIAQRNAIVEANLWCIDSVIRQNRPLMRAARLEYDDVYQQLALRLIKAVAGYDPEKGRLEQHIFAQLKYELLSCRSAYRLCGMTGTPHSFRKSHIISIDTLSENSGLYEEALAA</sequence>
<evidence type="ECO:0000313" key="1">
    <source>
        <dbReference type="EMBL" id="MBU5626373.1"/>
    </source>
</evidence>
<reference evidence="1 2" key="1">
    <citation type="submission" date="2021-06" db="EMBL/GenBank/DDBJ databases">
        <authorList>
            <person name="Sun Q."/>
            <person name="Li D."/>
        </authorList>
    </citation>
    <scope>NUCLEOTIDE SEQUENCE [LARGE SCALE GENOMIC DNA]</scope>
    <source>
        <strain evidence="1 2">MSJ-2</strain>
    </source>
</reference>
<comment type="caution">
    <text evidence="1">The sequence shown here is derived from an EMBL/GenBank/DDBJ whole genome shotgun (WGS) entry which is preliminary data.</text>
</comment>
<accession>A0ABS6F7W1</accession>
<keyword evidence="2" id="KW-1185">Reference proteome</keyword>
<evidence type="ECO:0008006" key="3">
    <source>
        <dbReference type="Google" id="ProtNLM"/>
    </source>
</evidence>
<dbReference type="EMBL" id="JAHLQN010000001">
    <property type="protein sequence ID" value="MBU5626373.1"/>
    <property type="molecule type" value="Genomic_DNA"/>
</dbReference>
<evidence type="ECO:0000313" key="2">
    <source>
        <dbReference type="Proteomes" id="UP000787672"/>
    </source>
</evidence>
<gene>
    <name evidence="1" type="ORF">KQI82_05480</name>
</gene>
<dbReference type="Proteomes" id="UP000787672">
    <property type="component" value="Unassembled WGS sequence"/>
</dbReference>
<protein>
    <recommendedName>
        <fullName evidence="3">RNA polymerase sigma-70 region 2 domain-containing protein</fullName>
    </recommendedName>
</protein>
<organism evidence="1 2">
    <name type="scientific">Dysosmobacter acutus</name>
    <dbReference type="NCBI Taxonomy" id="2841504"/>
    <lineage>
        <taxon>Bacteria</taxon>
        <taxon>Bacillati</taxon>
        <taxon>Bacillota</taxon>
        <taxon>Clostridia</taxon>
        <taxon>Eubacteriales</taxon>
        <taxon>Oscillospiraceae</taxon>
        <taxon>Dysosmobacter</taxon>
    </lineage>
</organism>